<reference evidence="1 2" key="1">
    <citation type="submission" date="2019-06" db="EMBL/GenBank/DDBJ databases">
        <authorList>
            <person name="Rodrigo-Torres L."/>
            <person name="Arahal R. D."/>
            <person name="Lucena T."/>
        </authorList>
    </citation>
    <scope>NUCLEOTIDE SEQUENCE [LARGE SCALE GENOMIC DNA]</scope>
    <source>
        <strain evidence="1 2">SB0023/3</strain>
    </source>
</reference>
<protein>
    <submittedName>
        <fullName evidence="1">Uncharacterized protein</fullName>
    </submittedName>
</protein>
<gene>
    <name evidence="1" type="ORF">MET9862_01441</name>
</gene>
<organism evidence="1 2">
    <name type="scientific">Methylobacterium symbioticum</name>
    <dbReference type="NCBI Taxonomy" id="2584084"/>
    <lineage>
        <taxon>Bacteria</taxon>
        <taxon>Pseudomonadati</taxon>
        <taxon>Pseudomonadota</taxon>
        <taxon>Alphaproteobacteria</taxon>
        <taxon>Hyphomicrobiales</taxon>
        <taxon>Methylobacteriaceae</taxon>
        <taxon>Methylobacterium</taxon>
    </lineage>
</organism>
<evidence type="ECO:0000313" key="1">
    <source>
        <dbReference type="EMBL" id="VUD70867.1"/>
    </source>
</evidence>
<proteinExistence type="predicted"/>
<dbReference type="EMBL" id="CABFPH010000014">
    <property type="protein sequence ID" value="VUD70867.1"/>
    <property type="molecule type" value="Genomic_DNA"/>
</dbReference>
<evidence type="ECO:0000313" key="2">
    <source>
        <dbReference type="Proteomes" id="UP000410984"/>
    </source>
</evidence>
<sequence length="164" mass="18739">MPWRTRTARPISHRFHEADPDGRPPMKFVARRIPAGEKFYDRPLWKHVKLPPFDKKTLVVLASTCDAWEARLPEETEVSAFVLNFFAWPDDIEIRLSDDKMHGAINRCFSVVALTRHTASAVWGGSEKNGFEQLADDIYACREVRAAPDIDALHSLTPQAQELR</sequence>
<name>A0A509E9H8_9HYPH</name>
<dbReference type="Proteomes" id="UP000410984">
    <property type="component" value="Unassembled WGS sequence"/>
</dbReference>
<keyword evidence="2" id="KW-1185">Reference proteome</keyword>
<dbReference type="AlphaFoldDB" id="A0A509E9H8"/>
<accession>A0A509E9H8</accession>
<dbReference type="RefSeq" id="WP_059407891.1">
    <property type="nucleotide sequence ID" value="NZ_CABFPH010000014.1"/>
</dbReference>